<proteinExistence type="predicted"/>
<dbReference type="STRING" id="243265.plu3009"/>
<dbReference type="InterPro" id="IPR051220">
    <property type="entry name" value="TFA_Chaperone"/>
</dbReference>
<accession>Q7N2R7</accession>
<reference evidence="2" key="1">
    <citation type="journal article" date="2003" name="Nat. Biotechnol.">
        <title>The genome sequence of the entomopathogenic bacterium Photorhabdus luminescens.</title>
        <authorList>
            <person name="Duchaud E."/>
            <person name="Rusniok C."/>
            <person name="Frangeul L."/>
            <person name="Buchrieser C."/>
            <person name="Givaudan A."/>
            <person name="Taourit S."/>
            <person name="Bocs S."/>
            <person name="Boursaux-Eude C."/>
            <person name="Chandler M."/>
            <person name="Charles J.-F."/>
            <person name="Dassa E."/>
            <person name="Derose R."/>
            <person name="Derzelle S."/>
            <person name="Freyssinet G."/>
            <person name="Gaudriault S."/>
            <person name="Medigue C."/>
            <person name="Lanois A."/>
            <person name="Powell K."/>
            <person name="Siguier P."/>
            <person name="Vincent R."/>
            <person name="Wingate V."/>
            <person name="Zouine M."/>
            <person name="Glaser P."/>
            <person name="Boemare N."/>
            <person name="Danchin A."/>
            <person name="Kunst F."/>
        </authorList>
    </citation>
    <scope>NUCLEOTIDE SEQUENCE [LARGE SCALE GENOMIC DNA]</scope>
    <source>
        <strain evidence="2">DSM 15139 / CIP 105565 / TT01</strain>
    </source>
</reference>
<dbReference type="GeneID" id="48849271"/>
<protein>
    <submittedName>
        <fullName evidence="1">Photorhabdus luminescens subsp. laumondii TTO1 complete genome segment 11/17</fullName>
    </submittedName>
</protein>
<dbReference type="OrthoDB" id="8596093at2"/>
<dbReference type="KEGG" id="plu:plu3009"/>
<dbReference type="InterPro" id="IPR003458">
    <property type="entry name" value="Phage_T4_Gp38_tail_assem"/>
</dbReference>
<organism evidence="1 2">
    <name type="scientific">Photorhabdus laumondii subsp. laumondii (strain DSM 15139 / CIP 105565 / TT01)</name>
    <name type="common">Photorhabdus luminescens subsp. laumondii</name>
    <dbReference type="NCBI Taxonomy" id="243265"/>
    <lineage>
        <taxon>Bacteria</taxon>
        <taxon>Pseudomonadati</taxon>
        <taxon>Pseudomonadota</taxon>
        <taxon>Gammaproteobacteria</taxon>
        <taxon>Enterobacterales</taxon>
        <taxon>Morganellaceae</taxon>
        <taxon>Photorhabdus</taxon>
    </lineage>
</organism>
<sequence length="170" mass="19710">MKTGIFTPYIPKDAISCVQYLRDDEGNDWYQIQEKFLEETIKFTFNKDGVITSISKDISSLFPIHLSVAELAPEDVPTEIIITDGWFFDGEKIIKRIYTLEEQRQQEKNQKSEKMIAANEVIQPLQDAIDLGIATNKEKALLLEWKRYRVSLNRIDTSLASEIIWPEQPK</sequence>
<dbReference type="RefSeq" id="WP_011147226.1">
    <property type="nucleotide sequence ID" value="NC_005126.1"/>
</dbReference>
<evidence type="ECO:0000313" key="1">
    <source>
        <dbReference type="EMBL" id="CAE15383.1"/>
    </source>
</evidence>
<dbReference type="HOGENOM" id="CLU_094206_1_0_6"/>
<dbReference type="AlphaFoldDB" id="Q7N2R7"/>
<dbReference type="PANTHER" id="PTHR34413">
    <property type="entry name" value="PROPHAGE TAIL FIBER ASSEMBLY PROTEIN HOMOLOG TFAE-RELATED-RELATED"/>
    <property type="match status" value="1"/>
</dbReference>
<dbReference type="Proteomes" id="UP000002514">
    <property type="component" value="Chromosome"/>
</dbReference>
<dbReference type="eggNOG" id="COG2110">
    <property type="taxonomic scope" value="Bacteria"/>
</dbReference>
<dbReference type="PANTHER" id="PTHR34413:SF2">
    <property type="entry name" value="PROPHAGE TAIL FIBER ASSEMBLY PROTEIN HOMOLOG TFAE-RELATED"/>
    <property type="match status" value="1"/>
</dbReference>
<evidence type="ECO:0000313" key="2">
    <source>
        <dbReference type="Proteomes" id="UP000002514"/>
    </source>
</evidence>
<name>Q7N2R7_PHOLL</name>
<dbReference type="Pfam" id="PF02413">
    <property type="entry name" value="Caudo_TAP"/>
    <property type="match status" value="1"/>
</dbReference>
<gene>
    <name evidence="1" type="ordered locus">plu3009</name>
</gene>
<keyword evidence="2" id="KW-1185">Reference proteome</keyword>
<dbReference type="EMBL" id="BX571869">
    <property type="protein sequence ID" value="CAE15383.1"/>
    <property type="molecule type" value="Genomic_DNA"/>
</dbReference>